<dbReference type="EMBL" id="KQ964245">
    <property type="protein sequence ID" value="KXJ97295.1"/>
    <property type="molecule type" value="Genomic_DNA"/>
</dbReference>
<name>A0A136JJG9_9PEZI</name>
<keyword evidence="2" id="KW-0732">Signal</keyword>
<sequence>MRFSTVTLATVLLGAVAAAPATTEPATRPNGFKLPGGLKDGFYRAYHDESGREVHELVREPATPKELSASSSTSTPVAEPEPEKLVHLQRRAWKYWCGCGLSMNHGDCDAAVEDLKHQSDVEYAKDYGDRKNLILPGQSFYSIRGSVVAFACNRNWNYAPVPRRDSFTQFYGEITNRCGWYVPGTWTNDNLDGGVPHVGYMNYRANLDFCQDSTQSNRDRC</sequence>
<proteinExistence type="predicted"/>
<evidence type="ECO:0000313" key="4">
    <source>
        <dbReference type="Proteomes" id="UP000070501"/>
    </source>
</evidence>
<feature type="signal peptide" evidence="2">
    <location>
        <begin position="1"/>
        <end position="18"/>
    </location>
</feature>
<gene>
    <name evidence="3" type="ORF">Micbo1qcDRAFT_191815</name>
</gene>
<dbReference type="InParanoid" id="A0A136JJG9"/>
<evidence type="ECO:0000256" key="2">
    <source>
        <dbReference type="SAM" id="SignalP"/>
    </source>
</evidence>
<evidence type="ECO:0000256" key="1">
    <source>
        <dbReference type="SAM" id="MobiDB-lite"/>
    </source>
</evidence>
<dbReference type="OrthoDB" id="5006988at2759"/>
<reference evidence="4" key="1">
    <citation type="submission" date="2016-02" db="EMBL/GenBank/DDBJ databases">
        <title>Draft genome sequence of Microdochium bolleyi, a fungal endophyte of beachgrass.</title>
        <authorList>
            <consortium name="DOE Joint Genome Institute"/>
            <person name="David A.S."/>
            <person name="May G."/>
            <person name="Haridas S."/>
            <person name="Lim J."/>
            <person name="Wang M."/>
            <person name="Labutti K."/>
            <person name="Lipzen A."/>
            <person name="Barry K."/>
            <person name="Grigoriev I.V."/>
        </authorList>
    </citation>
    <scope>NUCLEOTIDE SEQUENCE [LARGE SCALE GENOMIC DNA]</scope>
    <source>
        <strain evidence="4">J235TASD1</strain>
    </source>
</reference>
<feature type="region of interest" description="Disordered" evidence="1">
    <location>
        <begin position="60"/>
        <end position="83"/>
    </location>
</feature>
<protein>
    <submittedName>
        <fullName evidence="3">Uncharacterized protein</fullName>
    </submittedName>
</protein>
<evidence type="ECO:0000313" key="3">
    <source>
        <dbReference type="EMBL" id="KXJ97295.1"/>
    </source>
</evidence>
<dbReference type="AlphaFoldDB" id="A0A136JJG9"/>
<accession>A0A136JJG9</accession>
<feature type="chain" id="PRO_5007293821" evidence="2">
    <location>
        <begin position="19"/>
        <end position="221"/>
    </location>
</feature>
<organism evidence="3 4">
    <name type="scientific">Microdochium bolleyi</name>
    <dbReference type="NCBI Taxonomy" id="196109"/>
    <lineage>
        <taxon>Eukaryota</taxon>
        <taxon>Fungi</taxon>
        <taxon>Dikarya</taxon>
        <taxon>Ascomycota</taxon>
        <taxon>Pezizomycotina</taxon>
        <taxon>Sordariomycetes</taxon>
        <taxon>Xylariomycetidae</taxon>
        <taxon>Xylariales</taxon>
        <taxon>Microdochiaceae</taxon>
        <taxon>Microdochium</taxon>
    </lineage>
</organism>
<dbReference type="STRING" id="196109.A0A136JJG9"/>
<keyword evidence="4" id="KW-1185">Reference proteome</keyword>
<dbReference type="Proteomes" id="UP000070501">
    <property type="component" value="Unassembled WGS sequence"/>
</dbReference>